<keyword evidence="3" id="KW-1185">Reference proteome</keyword>
<gene>
    <name evidence="2" type="ORF">OU415_34400</name>
</gene>
<name>A0ABT4VAX7_9PSEU</name>
<evidence type="ECO:0000313" key="3">
    <source>
        <dbReference type="Proteomes" id="UP001210380"/>
    </source>
</evidence>
<sequence>MSDPKGRTVPLQTAPTVPHAPDQKPPAAEIPQQPAEPHDEDHVIRGYD</sequence>
<protein>
    <submittedName>
        <fullName evidence="2">Uncharacterized protein</fullName>
    </submittedName>
</protein>
<reference evidence="2 3" key="1">
    <citation type="submission" date="2022-11" db="EMBL/GenBank/DDBJ databases">
        <title>Draft genome sequence of Saccharopolyspora sp. WRP15-2 isolated from rhizosphere soils of wild rice in Thailand.</title>
        <authorList>
            <person name="Duangmal K."/>
            <person name="Kammanee S."/>
            <person name="Muangham S."/>
        </authorList>
    </citation>
    <scope>NUCLEOTIDE SEQUENCE [LARGE SCALE GENOMIC DNA]</scope>
    <source>
        <strain evidence="2 3">WRP15-2</strain>
    </source>
</reference>
<comment type="caution">
    <text evidence="2">The sequence shown here is derived from an EMBL/GenBank/DDBJ whole genome shotgun (WGS) entry which is preliminary data.</text>
</comment>
<evidence type="ECO:0000256" key="1">
    <source>
        <dbReference type="SAM" id="MobiDB-lite"/>
    </source>
</evidence>
<dbReference type="Proteomes" id="UP001210380">
    <property type="component" value="Unassembled WGS sequence"/>
</dbReference>
<organism evidence="2 3">
    <name type="scientific">Saccharopolyspora oryzae</name>
    <dbReference type="NCBI Taxonomy" id="2997343"/>
    <lineage>
        <taxon>Bacteria</taxon>
        <taxon>Bacillati</taxon>
        <taxon>Actinomycetota</taxon>
        <taxon>Actinomycetes</taxon>
        <taxon>Pseudonocardiales</taxon>
        <taxon>Pseudonocardiaceae</taxon>
        <taxon>Saccharopolyspora</taxon>
    </lineage>
</organism>
<feature type="compositionally biased region" description="Low complexity" evidence="1">
    <location>
        <begin position="25"/>
        <end position="35"/>
    </location>
</feature>
<feature type="region of interest" description="Disordered" evidence="1">
    <location>
        <begin position="1"/>
        <end position="48"/>
    </location>
</feature>
<proteinExistence type="predicted"/>
<evidence type="ECO:0000313" key="2">
    <source>
        <dbReference type="EMBL" id="MDA3630564.1"/>
    </source>
</evidence>
<dbReference type="EMBL" id="JAQGLA010000106">
    <property type="protein sequence ID" value="MDA3630564.1"/>
    <property type="molecule type" value="Genomic_DNA"/>
</dbReference>
<feature type="compositionally biased region" description="Basic and acidic residues" evidence="1">
    <location>
        <begin position="36"/>
        <end position="48"/>
    </location>
</feature>
<accession>A0ABT4VAX7</accession>